<dbReference type="Pfam" id="PF13650">
    <property type="entry name" value="Asp_protease_2"/>
    <property type="match status" value="1"/>
</dbReference>
<evidence type="ECO:0000256" key="1">
    <source>
        <dbReference type="SAM" id="Coils"/>
    </source>
</evidence>
<sequence>MPSDARSRSTSHDRRIRGDGRAATTEEDDPEDEQRMARLPREVRAIRRRLDKHEQSAADTSAALQAMQGEMSRMTQMMAALFTSMPYASAAGIASTGHLNLSNTQSHPLSTPPPLSHIYLSPILEVTTPAPTPLCAVLFLPLLLVVPNNHKCQPMQRALNAIEMQGNEEDHDEQAVAQPVIPPILPEQELEQHHQPIEMEQNAVPEHLMNISSAAYNGCPSDSAISLILQINKAQAIALADTGSTNTFMDLAFAQAHNIPLTKVKQRTVKVAGGEKVPYPGLLDPLPIPASKWSAISMDFIEGLPKSKGHDVILVVVDRLTKYAHFLPLAHPYTVHKVATLFIDNIIKLHGPPTVITTDRDRIFLGKLWTEIFTAMKISLHFSTAYHPETDGQIERVNQCLEQYLRCMAAQEPKKWGEWLPAAEFWYNSNYHTTIKMSPFEALYEYSPPILTELPTLSTFSPEAQDTLREKEKMIQVLQQNLAKAQKTMKKYADLHRTPRSFILGDMVYLKMQNHREHALGTGAPLKLAPCWYGPFKIIQTIGKRAYRLQLPEGTLLHEVFDVNQLKKHIGPTAVPNPRLPLVTPSGKIKTFPLNILQRRQVPRKEGDYDVVVPQWLIQWEGLDETEATWEDAEFITRTFPSFKS</sequence>
<dbReference type="InterPro" id="IPR001584">
    <property type="entry name" value="Integrase_cat-core"/>
</dbReference>
<feature type="domain" description="Integrase catalytic" evidence="3">
    <location>
        <begin position="283"/>
        <end position="447"/>
    </location>
</feature>
<dbReference type="InterPro" id="IPR012337">
    <property type="entry name" value="RNaseH-like_sf"/>
</dbReference>
<dbReference type="InterPro" id="IPR016197">
    <property type="entry name" value="Chromo-like_dom_sf"/>
</dbReference>
<evidence type="ECO:0000256" key="2">
    <source>
        <dbReference type="SAM" id="MobiDB-lite"/>
    </source>
</evidence>
<accession>A0AAD8QJX6</accession>
<dbReference type="PANTHER" id="PTHR45835">
    <property type="entry name" value="YALI0A06105P"/>
    <property type="match status" value="1"/>
</dbReference>
<feature type="region of interest" description="Disordered" evidence="2">
    <location>
        <begin position="1"/>
        <end position="41"/>
    </location>
</feature>
<dbReference type="EMBL" id="JAUUTY010000022">
    <property type="protein sequence ID" value="KAK1603536.1"/>
    <property type="molecule type" value="Genomic_DNA"/>
</dbReference>
<proteinExistence type="predicted"/>
<dbReference type="AlphaFoldDB" id="A0AAD8QJX6"/>
<dbReference type="PROSITE" id="PS50994">
    <property type="entry name" value="INTEGRASE"/>
    <property type="match status" value="1"/>
</dbReference>
<dbReference type="SUPFAM" id="SSF54160">
    <property type="entry name" value="Chromo domain-like"/>
    <property type="match status" value="1"/>
</dbReference>
<organism evidence="4 5">
    <name type="scientific">Lolium multiflorum</name>
    <name type="common">Italian ryegrass</name>
    <name type="synonym">Lolium perenne subsp. multiflorum</name>
    <dbReference type="NCBI Taxonomy" id="4521"/>
    <lineage>
        <taxon>Eukaryota</taxon>
        <taxon>Viridiplantae</taxon>
        <taxon>Streptophyta</taxon>
        <taxon>Embryophyta</taxon>
        <taxon>Tracheophyta</taxon>
        <taxon>Spermatophyta</taxon>
        <taxon>Magnoliopsida</taxon>
        <taxon>Liliopsida</taxon>
        <taxon>Poales</taxon>
        <taxon>Poaceae</taxon>
        <taxon>BOP clade</taxon>
        <taxon>Pooideae</taxon>
        <taxon>Poodae</taxon>
        <taxon>Poeae</taxon>
        <taxon>Poeae Chloroplast Group 2 (Poeae type)</taxon>
        <taxon>Loliodinae</taxon>
        <taxon>Loliinae</taxon>
        <taxon>Lolium</taxon>
    </lineage>
</organism>
<dbReference type="GO" id="GO:0015074">
    <property type="term" value="P:DNA integration"/>
    <property type="evidence" value="ECO:0007669"/>
    <property type="project" value="InterPro"/>
</dbReference>
<dbReference type="PANTHER" id="PTHR45835:SF99">
    <property type="entry name" value="CHROMO DOMAIN-CONTAINING PROTEIN-RELATED"/>
    <property type="match status" value="1"/>
</dbReference>
<dbReference type="CDD" id="cd00303">
    <property type="entry name" value="retropepsin_like"/>
    <property type="match status" value="1"/>
</dbReference>
<feature type="coiled-coil region" evidence="1">
    <location>
        <begin position="468"/>
        <end position="495"/>
    </location>
</feature>
<dbReference type="InterPro" id="IPR056924">
    <property type="entry name" value="SH3_Tf2-1"/>
</dbReference>
<dbReference type="Proteomes" id="UP001231189">
    <property type="component" value="Unassembled WGS sequence"/>
</dbReference>
<dbReference type="InterPro" id="IPR036397">
    <property type="entry name" value="RNaseH_sf"/>
</dbReference>
<reference evidence="4" key="1">
    <citation type="submission" date="2023-07" db="EMBL/GenBank/DDBJ databases">
        <title>A chromosome-level genome assembly of Lolium multiflorum.</title>
        <authorList>
            <person name="Chen Y."/>
            <person name="Copetti D."/>
            <person name="Kolliker R."/>
            <person name="Studer B."/>
        </authorList>
    </citation>
    <scope>NUCLEOTIDE SEQUENCE</scope>
    <source>
        <strain evidence="4">02402/16</strain>
        <tissue evidence="4">Leaf</tissue>
    </source>
</reference>
<feature type="compositionally biased region" description="Basic and acidic residues" evidence="2">
    <location>
        <begin position="1"/>
        <end position="20"/>
    </location>
</feature>
<dbReference type="GO" id="GO:0003676">
    <property type="term" value="F:nucleic acid binding"/>
    <property type="evidence" value="ECO:0007669"/>
    <property type="project" value="InterPro"/>
</dbReference>
<protein>
    <recommendedName>
        <fullName evidence="3">Integrase catalytic domain-containing protein</fullName>
    </recommendedName>
</protein>
<dbReference type="Gene3D" id="2.40.50.40">
    <property type="match status" value="1"/>
</dbReference>
<gene>
    <name evidence="4" type="ORF">QYE76_071903</name>
</gene>
<keyword evidence="5" id="KW-1185">Reference proteome</keyword>
<dbReference type="SUPFAM" id="SSF53098">
    <property type="entry name" value="Ribonuclease H-like"/>
    <property type="match status" value="1"/>
</dbReference>
<evidence type="ECO:0000313" key="5">
    <source>
        <dbReference type="Proteomes" id="UP001231189"/>
    </source>
</evidence>
<evidence type="ECO:0000313" key="4">
    <source>
        <dbReference type="EMBL" id="KAK1603536.1"/>
    </source>
</evidence>
<dbReference type="Gene3D" id="3.30.420.10">
    <property type="entry name" value="Ribonuclease H-like superfamily/Ribonuclease H"/>
    <property type="match status" value="1"/>
</dbReference>
<dbReference type="Pfam" id="PF24626">
    <property type="entry name" value="SH3_Tf2-1"/>
    <property type="match status" value="1"/>
</dbReference>
<comment type="caution">
    <text evidence="4">The sequence shown here is derived from an EMBL/GenBank/DDBJ whole genome shotgun (WGS) entry which is preliminary data.</text>
</comment>
<name>A0AAD8QJX6_LOLMU</name>
<evidence type="ECO:0000259" key="3">
    <source>
        <dbReference type="PROSITE" id="PS50994"/>
    </source>
</evidence>
<keyword evidence="1" id="KW-0175">Coiled coil</keyword>